<gene>
    <name evidence="2" type="ORF">ABS361_12295</name>
</gene>
<feature type="domain" description="DUF1214" evidence="1">
    <location>
        <begin position="72"/>
        <end position="170"/>
    </location>
</feature>
<dbReference type="Pfam" id="PF06742">
    <property type="entry name" value="DUF1214"/>
    <property type="match status" value="1"/>
</dbReference>
<proteinExistence type="predicted"/>
<dbReference type="InterPro" id="IPR037049">
    <property type="entry name" value="DUF1214_C_sf"/>
</dbReference>
<accession>A0AAU7X755</accession>
<dbReference type="InterPro" id="IPR012038">
    <property type="entry name" value="UCP009471"/>
</dbReference>
<dbReference type="Gene3D" id="2.60.120.600">
    <property type="entry name" value="Domain of unknown function DUF1214, C-terminal domain"/>
    <property type="match status" value="1"/>
</dbReference>
<dbReference type="AlphaFoldDB" id="A0AAU7X755"/>
<dbReference type="RefSeq" id="WP_407047996.1">
    <property type="nucleotide sequence ID" value="NZ_CP158568.1"/>
</dbReference>
<reference evidence="2" key="1">
    <citation type="submission" date="2024-06" db="EMBL/GenBank/DDBJ databases">
        <title>Methylostella associata gen. nov., sp. nov., a novel Ancalomicrobiaceae-affiliated facultatively methylotrophic bacteria that feed on methanotrophs of the genus Methylococcus.</title>
        <authorList>
            <person name="Saltykova V."/>
            <person name="Danilova O.V."/>
            <person name="Oshkin I.Y."/>
            <person name="Belova S.E."/>
            <person name="Pimenov N.V."/>
            <person name="Dedysh S.N."/>
        </authorList>
    </citation>
    <scope>NUCLEOTIDE SEQUENCE</scope>
    <source>
        <strain evidence="2">S20</strain>
    </source>
</reference>
<dbReference type="PIRSF" id="PIRSF009471">
    <property type="entry name" value="UCP009471"/>
    <property type="match status" value="1"/>
</dbReference>
<organism evidence="2">
    <name type="scientific">Methyloraptor flagellatus</name>
    <dbReference type="NCBI Taxonomy" id="3162530"/>
    <lineage>
        <taxon>Bacteria</taxon>
        <taxon>Pseudomonadati</taxon>
        <taxon>Pseudomonadota</taxon>
        <taxon>Alphaproteobacteria</taxon>
        <taxon>Hyphomicrobiales</taxon>
        <taxon>Ancalomicrobiaceae</taxon>
        <taxon>Methyloraptor</taxon>
    </lineage>
</organism>
<dbReference type="KEGG" id="mflg:ABS361_12295"/>
<dbReference type="PANTHER" id="PTHR36509:SF2">
    <property type="entry name" value="BLL3101 PROTEIN"/>
    <property type="match status" value="1"/>
</dbReference>
<name>A0AAU7X755_9HYPH</name>
<evidence type="ECO:0000313" key="2">
    <source>
        <dbReference type="EMBL" id="XBY42893.1"/>
    </source>
</evidence>
<dbReference type="EMBL" id="CP158568">
    <property type="protein sequence ID" value="XBY42893.1"/>
    <property type="molecule type" value="Genomic_DNA"/>
</dbReference>
<protein>
    <submittedName>
        <fullName evidence="2">DUF1214 domain-containing protein</fullName>
    </submittedName>
</protein>
<dbReference type="InterPro" id="IPR010621">
    <property type="entry name" value="DUF1214"/>
</dbReference>
<dbReference type="SUPFAM" id="SSF160935">
    <property type="entry name" value="VPA0735-like"/>
    <property type="match status" value="1"/>
</dbReference>
<sequence>MRLVLFLLFAIAVAVGTGLGSAWVLVGEERPFGAVKVGEWAAWPLAGSAADADPYARAWAARTGEIPLGAGEGMAFTATRDSVGRPLVGTCDYELSGETAAARLWTLTVLDKTGDLAPNPAGRTGFHSRELLRAPDGRFEIKLSPFARAGNWMPTPAAGPLQVVLRLYDTPLALSSGTGGLVMPRIVRGTCR</sequence>
<dbReference type="PANTHER" id="PTHR36509">
    <property type="entry name" value="BLL3101 PROTEIN"/>
    <property type="match status" value="1"/>
</dbReference>
<evidence type="ECO:0000259" key="1">
    <source>
        <dbReference type="Pfam" id="PF06742"/>
    </source>
</evidence>